<dbReference type="InterPro" id="IPR050097">
    <property type="entry name" value="Ferredoxin-NADP_redctase_2"/>
</dbReference>
<dbReference type="InterPro" id="IPR002048">
    <property type="entry name" value="EF_hand_dom"/>
</dbReference>
<dbReference type="EMBL" id="JAFBCL010000001">
    <property type="protein sequence ID" value="MBM7810260.1"/>
    <property type="molecule type" value="Genomic_DNA"/>
</dbReference>
<dbReference type="SUPFAM" id="SSF47473">
    <property type="entry name" value="EF-hand"/>
    <property type="match status" value="1"/>
</dbReference>
<keyword evidence="1" id="KW-0285">Flavoprotein</keyword>
<keyword evidence="2" id="KW-0809">Transit peptide</keyword>
<proteinExistence type="predicted"/>
<organism evidence="6 7">
    <name type="scientific">Saccharothrix algeriensis</name>
    <dbReference type="NCBI Taxonomy" id="173560"/>
    <lineage>
        <taxon>Bacteria</taxon>
        <taxon>Bacillati</taxon>
        <taxon>Actinomycetota</taxon>
        <taxon>Actinomycetes</taxon>
        <taxon>Pseudonocardiales</taxon>
        <taxon>Pseudonocardiaceae</taxon>
        <taxon>Saccharothrix</taxon>
    </lineage>
</organism>
<dbReference type="Gene3D" id="3.50.50.60">
    <property type="entry name" value="FAD/NAD(P)-binding domain"/>
    <property type="match status" value="2"/>
</dbReference>
<accession>A0ABS2S1Z3</accession>
<dbReference type="RefSeq" id="WP_307819542.1">
    <property type="nucleotide sequence ID" value="NZ_JAFBCL010000001.1"/>
</dbReference>
<evidence type="ECO:0000259" key="5">
    <source>
        <dbReference type="PROSITE" id="PS50222"/>
    </source>
</evidence>
<evidence type="ECO:0000256" key="2">
    <source>
        <dbReference type="ARBA" id="ARBA00022946"/>
    </source>
</evidence>
<evidence type="ECO:0000313" key="7">
    <source>
        <dbReference type="Proteomes" id="UP001195724"/>
    </source>
</evidence>
<dbReference type="GO" id="GO:0004791">
    <property type="term" value="F:thioredoxin-disulfide reductase (NADPH) activity"/>
    <property type="evidence" value="ECO:0007669"/>
    <property type="project" value="UniProtKB-EC"/>
</dbReference>
<dbReference type="InterPro" id="IPR018247">
    <property type="entry name" value="EF_Hand_1_Ca_BS"/>
</dbReference>
<name>A0ABS2S1Z3_9PSEU</name>
<keyword evidence="3 6" id="KW-0560">Oxidoreductase</keyword>
<evidence type="ECO:0000256" key="4">
    <source>
        <dbReference type="ARBA" id="ARBA00048132"/>
    </source>
</evidence>
<dbReference type="Pfam" id="PF07992">
    <property type="entry name" value="Pyr_redox_2"/>
    <property type="match status" value="1"/>
</dbReference>
<dbReference type="InterPro" id="IPR011992">
    <property type="entry name" value="EF-hand-dom_pair"/>
</dbReference>
<gene>
    <name evidence="6" type="ORF">JOE68_001125</name>
</gene>
<dbReference type="PROSITE" id="PS00018">
    <property type="entry name" value="EF_HAND_1"/>
    <property type="match status" value="1"/>
</dbReference>
<evidence type="ECO:0000256" key="3">
    <source>
        <dbReference type="ARBA" id="ARBA00023002"/>
    </source>
</evidence>
<keyword evidence="7" id="KW-1185">Reference proteome</keyword>
<dbReference type="PROSITE" id="PS50222">
    <property type="entry name" value="EF_HAND_2"/>
    <property type="match status" value="1"/>
</dbReference>
<comment type="catalytic activity">
    <reaction evidence="4">
        <text>[thioredoxin]-dithiol + NADP(+) = [thioredoxin]-disulfide + NADPH + H(+)</text>
        <dbReference type="Rhea" id="RHEA:20345"/>
        <dbReference type="Rhea" id="RHEA-COMP:10698"/>
        <dbReference type="Rhea" id="RHEA-COMP:10700"/>
        <dbReference type="ChEBI" id="CHEBI:15378"/>
        <dbReference type="ChEBI" id="CHEBI:29950"/>
        <dbReference type="ChEBI" id="CHEBI:50058"/>
        <dbReference type="ChEBI" id="CHEBI:57783"/>
        <dbReference type="ChEBI" id="CHEBI:58349"/>
        <dbReference type="EC" id="1.8.1.9"/>
    </reaction>
</comment>
<dbReference type="EC" id="1.8.1.9" evidence="6"/>
<dbReference type="PRINTS" id="PR00469">
    <property type="entry name" value="PNDRDTASEII"/>
</dbReference>
<dbReference type="InterPro" id="IPR023753">
    <property type="entry name" value="FAD/NAD-binding_dom"/>
</dbReference>
<protein>
    <submittedName>
        <fullName evidence="6">Thioredoxin reductase (NADPH)</fullName>
        <ecNumber evidence="6">1.8.1.9</ecNumber>
    </submittedName>
</protein>
<reference evidence="6 7" key="1">
    <citation type="submission" date="2021-01" db="EMBL/GenBank/DDBJ databases">
        <title>Sequencing the genomes of 1000 actinobacteria strains.</title>
        <authorList>
            <person name="Klenk H.-P."/>
        </authorList>
    </citation>
    <scope>NUCLEOTIDE SEQUENCE [LARGE SCALE GENOMIC DNA]</scope>
    <source>
        <strain evidence="6 7">DSM 44581</strain>
    </source>
</reference>
<evidence type="ECO:0000313" key="6">
    <source>
        <dbReference type="EMBL" id="MBM7810260.1"/>
    </source>
</evidence>
<dbReference type="PRINTS" id="PR00368">
    <property type="entry name" value="FADPNR"/>
</dbReference>
<feature type="domain" description="EF-hand" evidence="5">
    <location>
        <begin position="567"/>
        <end position="596"/>
    </location>
</feature>
<dbReference type="SUPFAM" id="SSF51905">
    <property type="entry name" value="FAD/NAD(P)-binding domain"/>
    <property type="match status" value="1"/>
</dbReference>
<sequence length="630" mass="63553">MANPGVRVVERDGSARGYAIKDFLARNQVPFSTGSDPGRSSVVVELPDGSALAEPSLIRLATALGLTDEAAGDRCDLVVVGGGPAGLAAAVHAACEGLRVVIVEDDAPGGQAGRTSRVENHFGFPAGLSGGELAQRALAQARRFGVRWLAGRRATGLRRDGGTWAVTGDDGTTVRGAAVLVATGMRWRELDVPGAAGLRDAGVFHGAGTPVAVRTAGEHAFVLGSGNPAGQAALHLARHGRRVTLLVRGPSLAGSPMSRYLVERIRDSPLVAVRPHAEVVAVGGTDRLTRISLRDSRSGAVTDVPATSLHVLVGMRPCTGWLGGQAATDARGFLVTGSDLLRVPGAWGLDRAPLPGETGLPGVFAAGDVRSGTVKRIGSAVGQGAAVGQAITEHLRESARQRIPELPRVSTFDLLDSDRDGVLSAGDLVAFGRRLVAAFDEPPDTERARRVHEACRELWSVLAWFSDGGLPAGGHAGSGAPGSGFAGNGFAGSGLPGGGFPGGAFPAGGLASGGPAGGGSVVGRAGAGGPVGGGAGGPADGRRVGREAFADAVDELVALDAFAPLTDAVFLLSDTDFDGSLTLGEFQRLLAALGTPADAAAAAFGLLDPERTGYLDTARLAAAGVLLGRA</sequence>
<dbReference type="PANTHER" id="PTHR48105">
    <property type="entry name" value="THIOREDOXIN REDUCTASE 1-RELATED-RELATED"/>
    <property type="match status" value="1"/>
</dbReference>
<evidence type="ECO:0000256" key="1">
    <source>
        <dbReference type="ARBA" id="ARBA00022630"/>
    </source>
</evidence>
<comment type="caution">
    <text evidence="6">The sequence shown here is derived from an EMBL/GenBank/DDBJ whole genome shotgun (WGS) entry which is preliminary data.</text>
</comment>
<dbReference type="InterPro" id="IPR036188">
    <property type="entry name" value="FAD/NAD-bd_sf"/>
</dbReference>
<dbReference type="Proteomes" id="UP001195724">
    <property type="component" value="Unassembled WGS sequence"/>
</dbReference>
<dbReference type="Gene3D" id="1.10.238.10">
    <property type="entry name" value="EF-hand"/>
    <property type="match status" value="2"/>
</dbReference>